<comment type="subunit">
    <text evidence="5">Heterooligomer composed of large and small subunits.</text>
</comment>
<dbReference type="RefSeq" id="WP_212774803.1">
    <property type="nucleotide sequence ID" value="NZ_AP024601.1"/>
</dbReference>
<dbReference type="EC" id="3.1.11.6" evidence="5"/>
<evidence type="ECO:0000259" key="8">
    <source>
        <dbReference type="Pfam" id="PF13742"/>
    </source>
</evidence>
<reference evidence="9" key="2">
    <citation type="journal article" date="2021" name="Microbiol. Resour. Announc.">
        <title>Complete Genome Sequence of Polycladomyces abyssicola JIR-001T, Isolated from Hemipelagic Sediment in Deep Seawater.</title>
        <authorList>
            <person name="Tsubouchi T."/>
            <person name="Kaneko Y."/>
        </authorList>
    </citation>
    <scope>NUCLEOTIDE SEQUENCE</scope>
    <source>
        <strain evidence="9">JIR-001</strain>
    </source>
</reference>
<dbReference type="GO" id="GO:0006308">
    <property type="term" value="P:DNA catabolic process"/>
    <property type="evidence" value="ECO:0007669"/>
    <property type="project" value="UniProtKB-UniRule"/>
</dbReference>
<evidence type="ECO:0000313" key="9">
    <source>
        <dbReference type="EMBL" id="BCU81595.1"/>
    </source>
</evidence>
<comment type="catalytic activity">
    <reaction evidence="5 6">
        <text>Exonucleolytic cleavage in either 5'- to 3'- or 3'- to 5'-direction to yield nucleoside 5'-phosphates.</text>
        <dbReference type="EC" id="3.1.11.6"/>
    </reaction>
</comment>
<dbReference type="Proteomes" id="UP000677436">
    <property type="component" value="Chromosome"/>
</dbReference>
<keyword evidence="2 5" id="KW-0540">Nuclease</keyword>
<protein>
    <recommendedName>
        <fullName evidence="5">Exodeoxyribonuclease 7 large subunit</fullName>
        <ecNumber evidence="5">3.1.11.6</ecNumber>
    </recommendedName>
    <alternativeName>
        <fullName evidence="5">Exodeoxyribonuclease VII large subunit</fullName>
        <shortName evidence="5">Exonuclease VII large subunit</shortName>
    </alternativeName>
</protein>
<dbReference type="EMBL" id="AP024601">
    <property type="protein sequence ID" value="BCU81595.1"/>
    <property type="molecule type" value="Genomic_DNA"/>
</dbReference>
<keyword evidence="3 5" id="KW-0378">Hydrolase</keyword>
<dbReference type="InterPro" id="IPR003753">
    <property type="entry name" value="Exonuc_VII_L"/>
</dbReference>
<dbReference type="Pfam" id="PF13742">
    <property type="entry name" value="tRNA_anti_2"/>
    <property type="match status" value="1"/>
</dbReference>
<feature type="domain" description="Exonuclease VII large subunit C-terminal" evidence="7">
    <location>
        <begin position="131"/>
        <end position="447"/>
    </location>
</feature>
<sequence length="460" mass="53310">MLELLEENERPIFSVSDLVGYLRMHVEEDPVLSQVWVRGEISNFHHHHRGHMYFTLKDEGSKIRAVMFAGNNRRLRFVPKDGDDVLVRGYLSVYERDGQVQLYVQEMQPNGVGELYVAFQQLKDRLEQEGLFDPAHKKPLPFYPRRVGVVTAPGGAVIRDIITTIRRRSPNIHILLHPVPVQGDVAARKIAAAIDHFNECGEVDVIIVGRGGGSLEELWAFNEEVVARSIFRSRIPVVSAVGHETDVTIADFVADVRAATPTAAAELVSPRWEELRDRLATCQQRLVNAMHRRLHFSRDRLERLKKRSGLRQPGSRLIQYEQRLDDLVHDLLRAMASRMRDGRRDLEQQAYRLWVHRPAERVREYRAQLQQWKKNCISHMQQRCRVYRGNWERLVDQLDALSPLRVMRRGYSLVYRYRGEELIRSVRQVEPGDLLDVRVADGRLQCQVWKKEESADGGDE</sequence>
<reference evidence="9" key="1">
    <citation type="journal article" date="2013" name="Int. J. Syst. Evol. Microbiol.">
        <title>Polycladomyces abyssicola gen. nov., sp. nov., a thermophilic filamentous bacterium isolated from hemipelagic sediment.</title>
        <authorList>
            <person name="Tsubouchi T."/>
            <person name="Shimane Y."/>
            <person name="Mori K."/>
            <person name="Usui K."/>
            <person name="Hiraki T."/>
            <person name="Tame A."/>
            <person name="Uematsu K."/>
            <person name="Maruyama T."/>
            <person name="Hatada Y."/>
        </authorList>
    </citation>
    <scope>NUCLEOTIDE SEQUENCE</scope>
    <source>
        <strain evidence="9">JIR-001</strain>
    </source>
</reference>
<keyword evidence="1 5" id="KW-0963">Cytoplasm</keyword>
<feature type="domain" description="OB-fold nucleic acid binding" evidence="8">
    <location>
        <begin position="13"/>
        <end position="108"/>
    </location>
</feature>
<organism evidence="9 10">
    <name type="scientific">Polycladomyces abyssicola</name>
    <dbReference type="NCBI Taxonomy" id="1125966"/>
    <lineage>
        <taxon>Bacteria</taxon>
        <taxon>Bacillati</taxon>
        <taxon>Bacillota</taxon>
        <taxon>Bacilli</taxon>
        <taxon>Bacillales</taxon>
        <taxon>Thermoactinomycetaceae</taxon>
        <taxon>Polycladomyces</taxon>
    </lineage>
</organism>
<accession>A0A8D5UGN4</accession>
<keyword evidence="10" id="KW-1185">Reference proteome</keyword>
<dbReference type="GO" id="GO:0003676">
    <property type="term" value="F:nucleic acid binding"/>
    <property type="evidence" value="ECO:0007669"/>
    <property type="project" value="InterPro"/>
</dbReference>
<gene>
    <name evidence="5 9" type="primary">xseA</name>
    <name evidence="9" type="ORF">JIR001_13780</name>
</gene>
<dbReference type="PANTHER" id="PTHR30008:SF0">
    <property type="entry name" value="EXODEOXYRIBONUCLEASE 7 LARGE SUBUNIT"/>
    <property type="match status" value="1"/>
</dbReference>
<evidence type="ECO:0000256" key="4">
    <source>
        <dbReference type="ARBA" id="ARBA00022839"/>
    </source>
</evidence>
<dbReference type="CDD" id="cd04489">
    <property type="entry name" value="ExoVII_LU_OBF"/>
    <property type="match status" value="1"/>
</dbReference>
<dbReference type="InterPro" id="IPR025824">
    <property type="entry name" value="OB-fold_nuc-bd_dom"/>
</dbReference>
<name>A0A8D5UGN4_9BACL</name>
<evidence type="ECO:0000259" key="7">
    <source>
        <dbReference type="Pfam" id="PF02601"/>
    </source>
</evidence>
<evidence type="ECO:0000256" key="5">
    <source>
        <dbReference type="HAMAP-Rule" id="MF_00378"/>
    </source>
</evidence>
<dbReference type="GO" id="GO:0005737">
    <property type="term" value="C:cytoplasm"/>
    <property type="evidence" value="ECO:0007669"/>
    <property type="project" value="UniProtKB-SubCell"/>
</dbReference>
<dbReference type="InterPro" id="IPR020579">
    <property type="entry name" value="Exonuc_VII_lsu_C"/>
</dbReference>
<keyword evidence="4 5" id="KW-0269">Exonuclease</keyword>
<dbReference type="Pfam" id="PF02601">
    <property type="entry name" value="Exonuc_VII_L"/>
    <property type="match status" value="1"/>
</dbReference>
<dbReference type="PANTHER" id="PTHR30008">
    <property type="entry name" value="EXODEOXYRIBONUCLEASE 7 LARGE SUBUNIT"/>
    <property type="match status" value="1"/>
</dbReference>
<evidence type="ECO:0000256" key="2">
    <source>
        <dbReference type="ARBA" id="ARBA00022722"/>
    </source>
</evidence>
<dbReference type="KEGG" id="pabs:JIR001_13780"/>
<dbReference type="NCBIfam" id="TIGR00237">
    <property type="entry name" value="xseA"/>
    <property type="match status" value="1"/>
</dbReference>
<evidence type="ECO:0000313" key="10">
    <source>
        <dbReference type="Proteomes" id="UP000677436"/>
    </source>
</evidence>
<proteinExistence type="inferred from homology"/>
<comment type="similarity">
    <text evidence="5 6">Belongs to the XseA family.</text>
</comment>
<evidence type="ECO:0000256" key="3">
    <source>
        <dbReference type="ARBA" id="ARBA00022801"/>
    </source>
</evidence>
<dbReference type="HAMAP" id="MF_00378">
    <property type="entry name" value="Exonuc_7_L"/>
    <property type="match status" value="1"/>
</dbReference>
<evidence type="ECO:0000256" key="6">
    <source>
        <dbReference type="RuleBase" id="RU004355"/>
    </source>
</evidence>
<comment type="function">
    <text evidence="5">Bidirectionally degrades single-stranded DNA into large acid-insoluble oligonucleotides, which are then degraded further into small acid-soluble oligonucleotides.</text>
</comment>
<dbReference type="GO" id="GO:0008855">
    <property type="term" value="F:exodeoxyribonuclease VII activity"/>
    <property type="evidence" value="ECO:0007669"/>
    <property type="project" value="UniProtKB-UniRule"/>
</dbReference>
<dbReference type="AlphaFoldDB" id="A0A8D5UGN4"/>
<dbReference type="GO" id="GO:0009318">
    <property type="term" value="C:exodeoxyribonuclease VII complex"/>
    <property type="evidence" value="ECO:0007669"/>
    <property type="project" value="UniProtKB-UniRule"/>
</dbReference>
<comment type="subcellular location">
    <subcellularLocation>
        <location evidence="5 6">Cytoplasm</location>
    </subcellularLocation>
</comment>
<evidence type="ECO:0000256" key="1">
    <source>
        <dbReference type="ARBA" id="ARBA00022490"/>
    </source>
</evidence>